<dbReference type="EMBL" id="ML170189">
    <property type="protein sequence ID" value="TDL20342.1"/>
    <property type="molecule type" value="Genomic_DNA"/>
</dbReference>
<evidence type="ECO:0000256" key="1">
    <source>
        <dbReference type="SAM" id="MobiDB-lite"/>
    </source>
</evidence>
<sequence>MLNSRESMRKRISHTQFTASTSQPVYALSDVISSSHAPSRSRRQALPGANFPYPLAVP</sequence>
<keyword evidence="3" id="KW-1185">Reference proteome</keyword>
<accession>A0A4Y7PZM1</accession>
<evidence type="ECO:0000313" key="2">
    <source>
        <dbReference type="EMBL" id="TDL20342.1"/>
    </source>
</evidence>
<feature type="region of interest" description="Disordered" evidence="1">
    <location>
        <begin position="36"/>
        <end position="58"/>
    </location>
</feature>
<dbReference type="Proteomes" id="UP000294933">
    <property type="component" value="Unassembled WGS sequence"/>
</dbReference>
<dbReference type="AlphaFoldDB" id="A0A4Y7PZM1"/>
<evidence type="ECO:0000313" key="3">
    <source>
        <dbReference type="Proteomes" id="UP000294933"/>
    </source>
</evidence>
<proteinExistence type="predicted"/>
<name>A0A4Y7PZM1_9AGAM</name>
<dbReference type="VEuPathDB" id="FungiDB:BD410DRAFT_791142"/>
<organism evidence="2 3">
    <name type="scientific">Rickenella mellea</name>
    <dbReference type="NCBI Taxonomy" id="50990"/>
    <lineage>
        <taxon>Eukaryota</taxon>
        <taxon>Fungi</taxon>
        <taxon>Dikarya</taxon>
        <taxon>Basidiomycota</taxon>
        <taxon>Agaricomycotina</taxon>
        <taxon>Agaricomycetes</taxon>
        <taxon>Hymenochaetales</taxon>
        <taxon>Rickenellaceae</taxon>
        <taxon>Rickenella</taxon>
    </lineage>
</organism>
<gene>
    <name evidence="2" type="ORF">BD410DRAFT_791142</name>
</gene>
<protein>
    <submittedName>
        <fullName evidence="2">Uncharacterized protein</fullName>
    </submittedName>
</protein>
<reference evidence="2 3" key="1">
    <citation type="submission" date="2018-06" db="EMBL/GenBank/DDBJ databases">
        <title>A transcriptomic atlas of mushroom development highlights an independent origin of complex multicellularity.</title>
        <authorList>
            <consortium name="DOE Joint Genome Institute"/>
            <person name="Krizsan K."/>
            <person name="Almasi E."/>
            <person name="Merenyi Z."/>
            <person name="Sahu N."/>
            <person name="Viragh M."/>
            <person name="Koszo T."/>
            <person name="Mondo S."/>
            <person name="Kiss B."/>
            <person name="Balint B."/>
            <person name="Kues U."/>
            <person name="Barry K."/>
            <person name="Hegedus J.C."/>
            <person name="Henrissat B."/>
            <person name="Johnson J."/>
            <person name="Lipzen A."/>
            <person name="Ohm R."/>
            <person name="Nagy I."/>
            <person name="Pangilinan J."/>
            <person name="Yan J."/>
            <person name="Xiong Y."/>
            <person name="Grigoriev I.V."/>
            <person name="Hibbett D.S."/>
            <person name="Nagy L.G."/>
        </authorList>
    </citation>
    <scope>NUCLEOTIDE SEQUENCE [LARGE SCALE GENOMIC DNA]</scope>
    <source>
        <strain evidence="2 3">SZMC22713</strain>
    </source>
</reference>